<keyword evidence="5 10" id="KW-0732">Signal</keyword>
<evidence type="ECO:0000256" key="6">
    <source>
        <dbReference type="ARBA" id="ARBA00022824"/>
    </source>
</evidence>
<gene>
    <name evidence="11" type="ORF">LODBEIA_P54540</name>
</gene>
<dbReference type="SUPFAM" id="SSF52833">
    <property type="entry name" value="Thioredoxin-like"/>
    <property type="match status" value="1"/>
</dbReference>
<keyword evidence="8 9" id="KW-0472">Membrane</keyword>
<evidence type="ECO:0000256" key="3">
    <source>
        <dbReference type="ARBA" id="ARBA00009561"/>
    </source>
</evidence>
<evidence type="ECO:0000256" key="7">
    <source>
        <dbReference type="ARBA" id="ARBA00022989"/>
    </source>
</evidence>
<keyword evidence="6" id="KW-0256">Endoplasmic reticulum</keyword>
<evidence type="ECO:0000313" key="11">
    <source>
        <dbReference type="EMBL" id="CAK9441586.1"/>
    </source>
</evidence>
<evidence type="ECO:0000256" key="1">
    <source>
        <dbReference type="ARBA" id="ARBA00002791"/>
    </source>
</evidence>
<feature type="signal peptide" evidence="10">
    <location>
        <begin position="1"/>
        <end position="21"/>
    </location>
</feature>
<comment type="function">
    <text evidence="1">Subunit of the oligosaccharyl transferase (OST) complex that catalyzes the initial transfer of a defined glycan (Glc(3)Man(9)GlcNAc(2) in eukaryotes) from the lipid carrier dolichol-pyrophosphate to an asparagine residue within an Asn-X-Ser/Thr consensus motif in nascent polypeptide chains, the first step in protein N-glycosylation. N-glycosylation occurs cotranslationally and the complex associates with the Sec61 complex at the channel-forming translocon complex that mediates protein translocation across the endoplasmic reticulum (ER). All subunits are required for a maximal enzyme activity.</text>
</comment>
<feature type="transmembrane region" description="Helical" evidence="9">
    <location>
        <begin position="282"/>
        <end position="298"/>
    </location>
</feature>
<comment type="similarity">
    <text evidence="3">Belongs to the OST3/OST6 family.</text>
</comment>
<dbReference type="Gene3D" id="3.40.30.10">
    <property type="entry name" value="Glutaredoxin"/>
    <property type="match status" value="1"/>
</dbReference>
<keyword evidence="4 9" id="KW-0812">Transmembrane</keyword>
<evidence type="ECO:0000256" key="2">
    <source>
        <dbReference type="ARBA" id="ARBA00004477"/>
    </source>
</evidence>
<evidence type="ECO:0000256" key="8">
    <source>
        <dbReference type="ARBA" id="ARBA00023136"/>
    </source>
</evidence>
<dbReference type="EMBL" id="OZ022411">
    <property type="protein sequence ID" value="CAK9441586.1"/>
    <property type="molecule type" value="Genomic_DNA"/>
</dbReference>
<feature type="transmembrane region" description="Helical" evidence="9">
    <location>
        <begin position="310"/>
        <end position="332"/>
    </location>
</feature>
<keyword evidence="12" id="KW-1185">Reference proteome</keyword>
<dbReference type="Proteomes" id="UP001497383">
    <property type="component" value="Chromosome 7"/>
</dbReference>
<feature type="chain" id="PRO_5047320646" evidence="10">
    <location>
        <begin position="22"/>
        <end position="347"/>
    </location>
</feature>
<reference evidence="11 12" key="1">
    <citation type="submission" date="2024-03" db="EMBL/GenBank/DDBJ databases">
        <authorList>
            <person name="Brejova B."/>
        </authorList>
    </citation>
    <scope>NUCLEOTIDE SEQUENCE [LARGE SCALE GENOMIC DNA]</scope>
    <source>
        <strain evidence="11 12">CBS 14171</strain>
    </source>
</reference>
<evidence type="ECO:0000256" key="9">
    <source>
        <dbReference type="SAM" id="Phobius"/>
    </source>
</evidence>
<protein>
    <submittedName>
        <fullName evidence="11">Uncharacterized protein</fullName>
    </submittedName>
</protein>
<organism evidence="11 12">
    <name type="scientific">Lodderomyces beijingensis</name>
    <dbReference type="NCBI Taxonomy" id="1775926"/>
    <lineage>
        <taxon>Eukaryota</taxon>
        <taxon>Fungi</taxon>
        <taxon>Dikarya</taxon>
        <taxon>Ascomycota</taxon>
        <taxon>Saccharomycotina</taxon>
        <taxon>Pichiomycetes</taxon>
        <taxon>Debaryomycetaceae</taxon>
        <taxon>Candida/Lodderomyces clade</taxon>
        <taxon>Lodderomyces</taxon>
    </lineage>
</organism>
<comment type="subcellular location">
    <subcellularLocation>
        <location evidence="2">Endoplasmic reticulum membrane</location>
        <topology evidence="2">Multi-pass membrane protein</topology>
    </subcellularLocation>
</comment>
<dbReference type="PANTHER" id="PTHR12692:SF0">
    <property type="entry name" value="GH11935P"/>
    <property type="match status" value="1"/>
</dbReference>
<dbReference type="InterPro" id="IPR036249">
    <property type="entry name" value="Thioredoxin-like_sf"/>
</dbReference>
<dbReference type="RefSeq" id="XP_066832392.1">
    <property type="nucleotide sequence ID" value="XM_066975788.1"/>
</dbReference>
<evidence type="ECO:0000256" key="10">
    <source>
        <dbReference type="SAM" id="SignalP"/>
    </source>
</evidence>
<keyword evidence="7 9" id="KW-1133">Transmembrane helix</keyword>
<dbReference type="Pfam" id="PF04756">
    <property type="entry name" value="OST3_OST6"/>
    <property type="match status" value="1"/>
</dbReference>
<evidence type="ECO:0000313" key="12">
    <source>
        <dbReference type="Proteomes" id="UP001497383"/>
    </source>
</evidence>
<dbReference type="GeneID" id="92210650"/>
<dbReference type="PANTHER" id="PTHR12692">
    <property type="entry name" value="DOLICHYL-DIPHOSPHOOLIGOSACCHARIDE--PROTEIN GLYCOSYLTRANSFERASE-RELATED"/>
    <property type="match status" value="1"/>
</dbReference>
<feature type="transmembrane region" description="Helical" evidence="9">
    <location>
        <begin position="200"/>
        <end position="217"/>
    </location>
</feature>
<dbReference type="InterPro" id="IPR021149">
    <property type="entry name" value="OligosaccharylTrfase_OST3/OST6"/>
</dbReference>
<sequence length="347" mass="39167">MQPLIVVAGLVLSYLCAPVQSALTKDQLLQTVQNSKRKLLPVNDANYETILNGKRDYHVVVFFTSEAPQINCVLCKEIAPEFELIADSWFKDHPHGVGIGEGEGEEIDADGNKVEPKKNVFFFKSEFADSRKFFSLFGLNNIPKIFHFAPTKAKGPNNFLKERTEYQFFQGDHKSLMVNWLSDLTGHSYNLYIPIDRTRLVINVVVGFVGALLAKRFKKQIFGVLLSRLVWIGVSIVSVLLFTTGYMFNKIRGSPYLIEHPDGRTEYFIGGQQTQLGIETQIISFIYGLMSILVIILIKRAPEIKTPSINLILVAVISGLIFLLFSLLLSIFGLKGLGFPYRFIKFF</sequence>
<proteinExistence type="inferred from homology"/>
<evidence type="ECO:0000256" key="5">
    <source>
        <dbReference type="ARBA" id="ARBA00022729"/>
    </source>
</evidence>
<name>A0ABP0ZSW6_9ASCO</name>
<feature type="transmembrane region" description="Helical" evidence="9">
    <location>
        <begin position="229"/>
        <end position="248"/>
    </location>
</feature>
<accession>A0ABP0ZSW6</accession>
<evidence type="ECO:0000256" key="4">
    <source>
        <dbReference type="ARBA" id="ARBA00022692"/>
    </source>
</evidence>